<protein>
    <submittedName>
        <fullName evidence="1">Uncharacterized protein</fullName>
    </submittedName>
</protein>
<evidence type="ECO:0000313" key="1">
    <source>
        <dbReference type="EMBL" id="GAI28510.1"/>
    </source>
</evidence>
<accession>X1NP20</accession>
<comment type="caution">
    <text evidence="1">The sequence shown here is derived from an EMBL/GenBank/DDBJ whole genome shotgun (WGS) entry which is preliminary data.</text>
</comment>
<organism evidence="1">
    <name type="scientific">marine sediment metagenome</name>
    <dbReference type="NCBI Taxonomy" id="412755"/>
    <lineage>
        <taxon>unclassified sequences</taxon>
        <taxon>metagenomes</taxon>
        <taxon>ecological metagenomes</taxon>
    </lineage>
</organism>
<gene>
    <name evidence="1" type="ORF">S06H3_34260</name>
</gene>
<reference evidence="1" key="1">
    <citation type="journal article" date="2014" name="Front. Microbiol.">
        <title>High frequency of phylogenetically diverse reductive dehalogenase-homologous genes in deep subseafloor sedimentary metagenomes.</title>
        <authorList>
            <person name="Kawai M."/>
            <person name="Futagami T."/>
            <person name="Toyoda A."/>
            <person name="Takaki Y."/>
            <person name="Nishi S."/>
            <person name="Hori S."/>
            <person name="Arai W."/>
            <person name="Tsubouchi T."/>
            <person name="Morono Y."/>
            <person name="Uchiyama I."/>
            <person name="Ito T."/>
            <person name="Fujiyama A."/>
            <person name="Inagaki F."/>
            <person name="Takami H."/>
        </authorList>
    </citation>
    <scope>NUCLEOTIDE SEQUENCE</scope>
    <source>
        <strain evidence="1">Expedition CK06-06</strain>
    </source>
</reference>
<sequence>VIVLLLDEDREIPEEVFPLQVFPVTVLLSLDEYNLIP</sequence>
<proteinExistence type="predicted"/>
<dbReference type="AlphaFoldDB" id="X1NP20"/>
<name>X1NP20_9ZZZZ</name>
<feature type="non-terminal residue" evidence="1">
    <location>
        <position position="1"/>
    </location>
</feature>
<dbReference type="EMBL" id="BARV01020542">
    <property type="protein sequence ID" value="GAI28510.1"/>
    <property type="molecule type" value="Genomic_DNA"/>
</dbReference>